<proteinExistence type="predicted"/>
<dbReference type="EMBL" id="CVRI01000001">
    <property type="protein sequence ID" value="CRK86355.1"/>
    <property type="molecule type" value="Genomic_DNA"/>
</dbReference>
<evidence type="ECO:0000313" key="3">
    <source>
        <dbReference type="Proteomes" id="UP000183832"/>
    </source>
</evidence>
<accession>A0A1J1HEU2</accession>
<dbReference type="STRING" id="568069.A0A1J1HEU2"/>
<feature type="domain" description="Methyltransferase" evidence="1">
    <location>
        <begin position="137"/>
        <end position="303"/>
    </location>
</feature>
<dbReference type="Pfam" id="PF13679">
    <property type="entry name" value="Methyltransf_32"/>
    <property type="match status" value="1"/>
</dbReference>
<dbReference type="InterPro" id="IPR029063">
    <property type="entry name" value="SAM-dependent_MTases_sf"/>
</dbReference>
<dbReference type="OrthoDB" id="10258156at2759"/>
<organism evidence="2 3">
    <name type="scientific">Clunio marinus</name>
    <dbReference type="NCBI Taxonomy" id="568069"/>
    <lineage>
        <taxon>Eukaryota</taxon>
        <taxon>Metazoa</taxon>
        <taxon>Ecdysozoa</taxon>
        <taxon>Arthropoda</taxon>
        <taxon>Hexapoda</taxon>
        <taxon>Insecta</taxon>
        <taxon>Pterygota</taxon>
        <taxon>Neoptera</taxon>
        <taxon>Endopterygota</taxon>
        <taxon>Diptera</taxon>
        <taxon>Nematocera</taxon>
        <taxon>Chironomoidea</taxon>
        <taxon>Chironomidae</taxon>
        <taxon>Clunio</taxon>
    </lineage>
</organism>
<sequence length="489" mass="57600">MMFNSKSLTILKLQKQIDRIIQVLEPREFVNCHMVSYFCDDLWNKFIPENIRNEINCKEDVDTAIEVFLHQDNAKTELLHKHRNLYNYINFMKSFYLENLEDKFFHTTDELLEKFHHLNIPFSSGLNLSIREFMKEKKNHEVEIISRIIAALVKARDRNHFIVDVGDGKGYLSSRLNLEFKLKVLGIDGNQQNTKEAEKRNQKLSKKWKALVSKEALKNNIENVIVDTEMSNERYKTASSMIFAQTNLNELVNEKFPEEATNNICLVGLHTCGNLAASSLKQFVKNDSIKLLCNVGCCYHLIFEEFEDDFFDDEVRVMDKRDEPAFPMSNYLQMKQYKLGRNARMLGSQSLDRVIAKKELPDESLFYRALFEKLVKEKWFVGERKSIKLGKIRHKNFEDYLKKGCKKFNIELNMTSEEIEKLAEDHEYDRRLINLNYFIRLLLSKIVETLILLDRYLYLLESDTDKVFLVKIFDPVISPRNHAIIAIKK</sequence>
<gene>
    <name evidence="2" type="ORF">CLUMA_CG000157</name>
</gene>
<dbReference type="AlphaFoldDB" id="A0A1J1HEU2"/>
<dbReference type="PANTHER" id="PTHR12496">
    <property type="entry name" value="CGI-41 METHYLTRANSFERASE"/>
    <property type="match status" value="1"/>
</dbReference>
<keyword evidence="3" id="KW-1185">Reference proteome</keyword>
<dbReference type="InterPro" id="IPR025714">
    <property type="entry name" value="Methyltranfer_dom"/>
</dbReference>
<protein>
    <submittedName>
        <fullName evidence="2">CLUMA_CG000157, isoform A</fullName>
    </submittedName>
</protein>
<dbReference type="Proteomes" id="UP000183832">
    <property type="component" value="Unassembled WGS sequence"/>
</dbReference>
<dbReference type="SUPFAM" id="SSF53335">
    <property type="entry name" value="S-adenosyl-L-methionine-dependent methyltransferases"/>
    <property type="match status" value="1"/>
</dbReference>
<dbReference type="PANTHER" id="PTHR12496:SF9">
    <property type="entry name" value="METHYLTRANSFERASE-LIKE PROTEIN 25-RELATED"/>
    <property type="match status" value="1"/>
</dbReference>
<name>A0A1J1HEU2_9DIPT</name>
<dbReference type="InterPro" id="IPR052220">
    <property type="entry name" value="METTL25"/>
</dbReference>
<dbReference type="Gene3D" id="3.40.50.150">
    <property type="entry name" value="Vaccinia Virus protein VP39"/>
    <property type="match status" value="1"/>
</dbReference>
<reference evidence="2 3" key="1">
    <citation type="submission" date="2015-04" db="EMBL/GenBank/DDBJ databases">
        <authorList>
            <person name="Syromyatnikov M.Y."/>
            <person name="Popov V.N."/>
        </authorList>
    </citation>
    <scope>NUCLEOTIDE SEQUENCE [LARGE SCALE GENOMIC DNA]</scope>
</reference>
<evidence type="ECO:0000259" key="1">
    <source>
        <dbReference type="Pfam" id="PF13679"/>
    </source>
</evidence>
<evidence type="ECO:0000313" key="2">
    <source>
        <dbReference type="EMBL" id="CRK86355.1"/>
    </source>
</evidence>